<dbReference type="EMBL" id="JAUKUA010000008">
    <property type="protein sequence ID" value="KAK0702660.1"/>
    <property type="molecule type" value="Genomic_DNA"/>
</dbReference>
<sequence>MAEAFALAASAIGVIAFMQQLWTDVPKIPKSSSSVSTSDCTRQAKSLQAHCDRVRSLQVAEIDTEEAKRIKEITTEIREVTEALSSRLTKCTL</sequence>
<keyword evidence="3" id="KW-1185">Reference proteome</keyword>
<feature type="chain" id="PRO_5041372231" evidence="1">
    <location>
        <begin position="17"/>
        <end position="93"/>
    </location>
</feature>
<keyword evidence="1" id="KW-0732">Signal</keyword>
<protein>
    <submittedName>
        <fullName evidence="2">Uncharacterized protein</fullName>
    </submittedName>
</protein>
<proteinExistence type="predicted"/>
<reference evidence="2" key="1">
    <citation type="submission" date="2023-06" db="EMBL/GenBank/DDBJ databases">
        <title>Genome-scale phylogeny and comparative genomics of the fungal order Sordariales.</title>
        <authorList>
            <consortium name="Lawrence Berkeley National Laboratory"/>
            <person name="Hensen N."/>
            <person name="Bonometti L."/>
            <person name="Westerberg I."/>
            <person name="Brannstrom I.O."/>
            <person name="Guillou S."/>
            <person name="Cros-Aarteil S."/>
            <person name="Calhoun S."/>
            <person name="Haridas S."/>
            <person name="Kuo A."/>
            <person name="Mondo S."/>
            <person name="Pangilinan J."/>
            <person name="Riley R."/>
            <person name="Labutti K."/>
            <person name="Andreopoulos B."/>
            <person name="Lipzen A."/>
            <person name="Chen C."/>
            <person name="Yanf M."/>
            <person name="Daum C."/>
            <person name="Ng V."/>
            <person name="Clum A."/>
            <person name="Steindorff A."/>
            <person name="Ohm R."/>
            <person name="Martin F."/>
            <person name="Silar P."/>
            <person name="Natvig D."/>
            <person name="Lalanne C."/>
            <person name="Gautier V."/>
            <person name="Ament-Velasquez S.L."/>
            <person name="Kruys A."/>
            <person name="Hutchinson M.I."/>
            <person name="Powell A.J."/>
            <person name="Barry K."/>
            <person name="Miller A.N."/>
            <person name="Grigoriev I.V."/>
            <person name="Debuchy R."/>
            <person name="Gladieux P."/>
            <person name="Thoren M.H."/>
            <person name="Johannesson H."/>
        </authorList>
    </citation>
    <scope>NUCLEOTIDE SEQUENCE</scope>
    <source>
        <strain evidence="2">SMH4607-1</strain>
    </source>
</reference>
<evidence type="ECO:0000313" key="2">
    <source>
        <dbReference type="EMBL" id="KAK0702660.1"/>
    </source>
</evidence>
<accession>A0AA39ZSE2</accession>
<dbReference type="AlphaFoldDB" id="A0AA39ZSE2"/>
<evidence type="ECO:0000256" key="1">
    <source>
        <dbReference type="SAM" id="SignalP"/>
    </source>
</evidence>
<feature type="signal peptide" evidence="1">
    <location>
        <begin position="1"/>
        <end position="16"/>
    </location>
</feature>
<evidence type="ECO:0000313" key="3">
    <source>
        <dbReference type="Proteomes" id="UP001172102"/>
    </source>
</evidence>
<name>A0AA39ZSE2_9PEZI</name>
<gene>
    <name evidence="2" type="ORF">B0H67DRAFT_614022</name>
</gene>
<comment type="caution">
    <text evidence="2">The sequence shown here is derived from an EMBL/GenBank/DDBJ whole genome shotgun (WGS) entry which is preliminary data.</text>
</comment>
<organism evidence="2 3">
    <name type="scientific">Lasiosphaeris hirsuta</name>
    <dbReference type="NCBI Taxonomy" id="260670"/>
    <lineage>
        <taxon>Eukaryota</taxon>
        <taxon>Fungi</taxon>
        <taxon>Dikarya</taxon>
        <taxon>Ascomycota</taxon>
        <taxon>Pezizomycotina</taxon>
        <taxon>Sordariomycetes</taxon>
        <taxon>Sordariomycetidae</taxon>
        <taxon>Sordariales</taxon>
        <taxon>Lasiosphaeriaceae</taxon>
        <taxon>Lasiosphaeris</taxon>
    </lineage>
</organism>
<dbReference type="Proteomes" id="UP001172102">
    <property type="component" value="Unassembled WGS sequence"/>
</dbReference>